<organism evidence="1 2">
    <name type="scientific">Amycolatopsis acidicola</name>
    <dbReference type="NCBI Taxonomy" id="2596893"/>
    <lineage>
        <taxon>Bacteria</taxon>
        <taxon>Bacillati</taxon>
        <taxon>Actinomycetota</taxon>
        <taxon>Actinomycetes</taxon>
        <taxon>Pseudonocardiales</taxon>
        <taxon>Pseudonocardiaceae</taxon>
        <taxon>Amycolatopsis</taxon>
    </lineage>
</organism>
<gene>
    <name evidence="1" type="ORF">FPZ12_011070</name>
</gene>
<dbReference type="OrthoDB" id="1779644at2"/>
<proteinExistence type="predicted"/>
<reference evidence="1" key="1">
    <citation type="submission" date="2019-09" db="EMBL/GenBank/DDBJ databases">
        <authorList>
            <person name="Teo W.F.A."/>
            <person name="Duangmal K."/>
        </authorList>
    </citation>
    <scope>NUCLEOTIDE SEQUENCE [LARGE SCALE GENOMIC DNA]</scope>
    <source>
        <strain evidence="1">K81G1</strain>
    </source>
</reference>
<protein>
    <recommendedName>
        <fullName evidence="3">DUF1269 domain-containing protein</fullName>
    </recommendedName>
</protein>
<keyword evidence="2" id="KW-1185">Reference proteome</keyword>
<dbReference type="InterPro" id="IPR046288">
    <property type="entry name" value="DUF6325"/>
</dbReference>
<sequence length="146" mass="15347">MAGLEPIEVLVISFPGSRFSGRVIEELVSLRERNVARLVDALLVRRDEEGHVRLVEFEDLAGDPDLAPLADLVGDGGVDLVSADDAEELTAGLGAGDAAAVVVLEHTWFAGMRSAVAESEGRLLADVHVPDVVVDEVLGSLEGSAH</sequence>
<evidence type="ECO:0008006" key="3">
    <source>
        <dbReference type="Google" id="ProtNLM"/>
    </source>
</evidence>
<dbReference type="Proteomes" id="UP000319769">
    <property type="component" value="Unassembled WGS sequence"/>
</dbReference>
<dbReference type="EMBL" id="VMNW02000012">
    <property type="protein sequence ID" value="KAA9162590.1"/>
    <property type="molecule type" value="Genomic_DNA"/>
</dbReference>
<dbReference type="AlphaFoldDB" id="A0A5N0VBT6"/>
<dbReference type="Pfam" id="PF19850">
    <property type="entry name" value="DUF6325"/>
    <property type="match status" value="1"/>
</dbReference>
<name>A0A5N0VBT6_9PSEU</name>
<comment type="caution">
    <text evidence="1">The sequence shown here is derived from an EMBL/GenBank/DDBJ whole genome shotgun (WGS) entry which is preliminary data.</text>
</comment>
<evidence type="ECO:0000313" key="2">
    <source>
        <dbReference type="Proteomes" id="UP000319769"/>
    </source>
</evidence>
<accession>A0A5N0VBT6</accession>
<evidence type="ECO:0000313" key="1">
    <source>
        <dbReference type="EMBL" id="KAA9162590.1"/>
    </source>
</evidence>
<dbReference type="RefSeq" id="WP_144747883.1">
    <property type="nucleotide sequence ID" value="NZ_VMNW02000012.1"/>
</dbReference>